<dbReference type="SUPFAM" id="SSF82679">
    <property type="entry name" value="N-utilization substance G protein NusG, N-terminal domain"/>
    <property type="match status" value="1"/>
</dbReference>
<dbReference type="KEGG" id="lao:AOX59_03220"/>
<dbReference type="AlphaFoldDB" id="A0A0U3W3C8"/>
<keyword evidence="1" id="KW-0175">Coiled coil</keyword>
<dbReference type="STRING" id="1472767.AOX59_03220"/>
<accession>A0A0U3W3C8</accession>
<evidence type="ECO:0000256" key="1">
    <source>
        <dbReference type="SAM" id="Coils"/>
    </source>
</evidence>
<dbReference type="InterPro" id="IPR036735">
    <property type="entry name" value="NGN_dom_sf"/>
</dbReference>
<proteinExistence type="predicted"/>
<name>A0A0U3W3C8_9BACI</name>
<dbReference type="RefSeq" id="WP_068441749.1">
    <property type="nucleotide sequence ID" value="NZ_CP013862.1"/>
</dbReference>
<protein>
    <submittedName>
        <fullName evidence="2">Uncharacterized protein</fullName>
    </submittedName>
</protein>
<gene>
    <name evidence="2" type="ORF">AOX59_03220</name>
</gene>
<sequence>MSFFAVQVCSGSETEVKKMLQDVLFEKRENMIGAIYALESYTQIVNENTNHLDLTALSSTDIDDHLFIQRLQANLSNLRFAYGQMQGYEDSGYLDLIEEYRHQIKDLTSKLKDLRNNYKKIDSVLKGYILIELNNNFHYLPKHLWHLIKSIPKVTGFPSRMNIPQQEINVFFEEVQMSAEVELKFNEVLSYDEHVQAQSELLHQANQTDNPQESETIVNTIDDMNTDVVAEVSAMKQTQHPVIQRVKAFIKNKRKTVSLPVCLFRQMYHDEKDDGLLPAKLKSSSGFIHRLWRWLRRNDVMLA</sequence>
<dbReference type="EMBL" id="CP013862">
    <property type="protein sequence ID" value="ALX47698.1"/>
    <property type="molecule type" value="Genomic_DNA"/>
</dbReference>
<organism evidence="2 3">
    <name type="scientific">Lentibacillus amyloliquefaciens</name>
    <dbReference type="NCBI Taxonomy" id="1472767"/>
    <lineage>
        <taxon>Bacteria</taxon>
        <taxon>Bacillati</taxon>
        <taxon>Bacillota</taxon>
        <taxon>Bacilli</taxon>
        <taxon>Bacillales</taxon>
        <taxon>Bacillaceae</taxon>
        <taxon>Lentibacillus</taxon>
    </lineage>
</organism>
<dbReference type="GO" id="GO:0006354">
    <property type="term" value="P:DNA-templated transcription elongation"/>
    <property type="evidence" value="ECO:0007669"/>
    <property type="project" value="InterPro"/>
</dbReference>
<keyword evidence="3" id="KW-1185">Reference proteome</keyword>
<evidence type="ECO:0000313" key="2">
    <source>
        <dbReference type="EMBL" id="ALX47698.1"/>
    </source>
</evidence>
<feature type="coiled-coil region" evidence="1">
    <location>
        <begin position="97"/>
        <end position="124"/>
    </location>
</feature>
<dbReference type="OrthoDB" id="2968902at2"/>
<reference evidence="2 3" key="1">
    <citation type="submission" date="2016-01" db="EMBL/GenBank/DDBJ databases">
        <title>Complete genome sequence of strain Lentibacillus amyloliquefaciens LAM0015T isolated from saline sediment.</title>
        <authorList>
            <person name="Wang J.-L."/>
            <person name="He M.-X."/>
        </authorList>
    </citation>
    <scope>NUCLEOTIDE SEQUENCE [LARGE SCALE GENOMIC DNA]</scope>
    <source>
        <strain evidence="2 3">LAM0015</strain>
    </source>
</reference>
<evidence type="ECO:0000313" key="3">
    <source>
        <dbReference type="Proteomes" id="UP000050331"/>
    </source>
</evidence>
<dbReference type="Proteomes" id="UP000050331">
    <property type="component" value="Chromosome"/>
</dbReference>
<dbReference type="Gene3D" id="3.30.70.940">
    <property type="entry name" value="NusG, N-terminal domain"/>
    <property type="match status" value="1"/>
</dbReference>